<dbReference type="AlphaFoldDB" id="A0A7C9LGU0"/>
<gene>
    <name evidence="3" type="ORF">GN331_04580</name>
</gene>
<feature type="transmembrane region" description="Helical" evidence="2">
    <location>
        <begin position="67"/>
        <end position="92"/>
    </location>
</feature>
<keyword evidence="2" id="KW-0812">Transmembrane</keyword>
<dbReference type="EMBL" id="WOXT01000001">
    <property type="protein sequence ID" value="MUV13480.1"/>
    <property type="molecule type" value="Genomic_DNA"/>
</dbReference>
<sequence>MGSEGNGDGTDDGTQKRADAPGIADALKELGDTGKATWAAGREAATAFRILITADFALARSAAGRTLALTAVAIIFGASAWLLLMAALIAWLSLNVGWAWGISLLVCGSASLLLTLGAGWLALHYFEHTRMKATRRQLARMGIGELGDFMPDVDSAKSAKASAEKVADATEGGVKKGLGVDVTPP</sequence>
<organism evidence="3 4">
    <name type="scientific">Noviluteimonas gilva</name>
    <dbReference type="NCBI Taxonomy" id="2682097"/>
    <lineage>
        <taxon>Bacteria</taxon>
        <taxon>Pseudomonadati</taxon>
        <taxon>Pseudomonadota</taxon>
        <taxon>Gammaproteobacteria</taxon>
        <taxon>Lysobacterales</taxon>
        <taxon>Lysobacteraceae</taxon>
        <taxon>Noviluteimonas</taxon>
    </lineage>
</organism>
<feature type="region of interest" description="Disordered" evidence="1">
    <location>
        <begin position="164"/>
        <end position="185"/>
    </location>
</feature>
<keyword evidence="4" id="KW-1185">Reference proteome</keyword>
<dbReference type="Proteomes" id="UP000479692">
    <property type="component" value="Unassembled WGS sequence"/>
</dbReference>
<protein>
    <submittedName>
        <fullName evidence="3">Phage holin family protein</fullName>
    </submittedName>
</protein>
<evidence type="ECO:0000313" key="4">
    <source>
        <dbReference type="Proteomes" id="UP000479692"/>
    </source>
</evidence>
<keyword evidence="2" id="KW-0472">Membrane</keyword>
<name>A0A7C9LGU0_9GAMM</name>
<proteinExistence type="predicted"/>
<dbReference type="RefSeq" id="WP_156640665.1">
    <property type="nucleotide sequence ID" value="NZ_WOXT01000001.1"/>
</dbReference>
<evidence type="ECO:0000256" key="2">
    <source>
        <dbReference type="SAM" id="Phobius"/>
    </source>
</evidence>
<comment type="caution">
    <text evidence="3">The sequence shown here is derived from an EMBL/GenBank/DDBJ whole genome shotgun (WGS) entry which is preliminary data.</text>
</comment>
<evidence type="ECO:0000256" key="1">
    <source>
        <dbReference type="SAM" id="MobiDB-lite"/>
    </source>
</evidence>
<reference evidence="3 4" key="1">
    <citation type="submission" date="2019-12" db="EMBL/GenBank/DDBJ databases">
        <authorList>
            <person name="Xu J."/>
        </authorList>
    </citation>
    <scope>NUCLEOTIDE SEQUENCE [LARGE SCALE GENOMIC DNA]</scope>
    <source>
        <strain evidence="3 4">HX-5-24</strain>
    </source>
</reference>
<keyword evidence="2" id="KW-1133">Transmembrane helix</keyword>
<feature type="transmembrane region" description="Helical" evidence="2">
    <location>
        <begin position="98"/>
        <end position="126"/>
    </location>
</feature>
<accession>A0A7C9LGU0</accession>
<evidence type="ECO:0000313" key="3">
    <source>
        <dbReference type="EMBL" id="MUV13480.1"/>
    </source>
</evidence>